<reference evidence="4" key="1">
    <citation type="submission" date="2022-01" db="EMBL/GenBank/DDBJ databases">
        <authorList>
            <person name="King R."/>
        </authorList>
    </citation>
    <scope>NUCLEOTIDE SEQUENCE</scope>
</reference>
<evidence type="ECO:0000256" key="1">
    <source>
        <dbReference type="ARBA" id="ARBA00022460"/>
    </source>
</evidence>
<dbReference type="OrthoDB" id="6515429at2759"/>
<gene>
    <name evidence="4" type="ORF">PSYICH_LOCUS1150</name>
</gene>
<dbReference type="Pfam" id="PF00379">
    <property type="entry name" value="Chitin_bind_4"/>
    <property type="match status" value="1"/>
</dbReference>
<feature type="chain" id="PRO_5040442191" description="Cuticle protein 6" evidence="3">
    <location>
        <begin position="17"/>
        <end position="281"/>
    </location>
</feature>
<dbReference type="InterPro" id="IPR050468">
    <property type="entry name" value="Cuticle_Struct_Prot"/>
</dbReference>
<dbReference type="AlphaFoldDB" id="A0A9P0G6P4"/>
<proteinExistence type="predicted"/>
<dbReference type="GO" id="GO:0062129">
    <property type="term" value="C:chitin-based extracellular matrix"/>
    <property type="evidence" value="ECO:0007669"/>
    <property type="project" value="TreeGrafter"/>
</dbReference>
<keyword evidence="5" id="KW-1185">Reference proteome</keyword>
<sequence length="281" mass="29780">MKFIIAISTILVCAAATPTGFITPIAAISTPFASQYHAQDTLGQYTYGYSNLLSAKSEARSLDGAVLGSYSYVDPNGKVQSVEYTADDQGFRVAASNLPVGPLPVELPNFALPTPVQDTPEVVEARNQHLAAVEEARNRASQGDIRSEVTNSVDLPAARSAIALKYGDQPIAITSSLPVGTSLLPLAYRPTVAVKSFVTPAIAVKSTPASTAFSYSYGINNLYDYAPALYYPGYTTFATHFTTPQVLNTVTADAAIVENAELAVKAKSAANEDQKEDKSSQ</sequence>
<dbReference type="PROSITE" id="PS00233">
    <property type="entry name" value="CHIT_BIND_RR_1"/>
    <property type="match status" value="1"/>
</dbReference>
<dbReference type="InterPro" id="IPR031311">
    <property type="entry name" value="CHIT_BIND_RR_consensus"/>
</dbReference>
<evidence type="ECO:0000256" key="3">
    <source>
        <dbReference type="SAM" id="SignalP"/>
    </source>
</evidence>
<dbReference type="PROSITE" id="PS51155">
    <property type="entry name" value="CHIT_BIND_RR_2"/>
    <property type="match status" value="1"/>
</dbReference>
<evidence type="ECO:0000256" key="2">
    <source>
        <dbReference type="PROSITE-ProRule" id="PRU00497"/>
    </source>
</evidence>
<keyword evidence="3" id="KW-0732">Signal</keyword>
<dbReference type="GO" id="GO:0008010">
    <property type="term" value="F:structural constituent of chitin-based larval cuticle"/>
    <property type="evidence" value="ECO:0007669"/>
    <property type="project" value="TreeGrafter"/>
</dbReference>
<evidence type="ECO:0000313" key="5">
    <source>
        <dbReference type="Proteomes" id="UP001153636"/>
    </source>
</evidence>
<dbReference type="Proteomes" id="UP001153636">
    <property type="component" value="Chromosome 1"/>
</dbReference>
<name>A0A9P0G6P4_9CUCU</name>
<organism evidence="4 5">
    <name type="scientific">Psylliodes chrysocephalus</name>
    <dbReference type="NCBI Taxonomy" id="3402493"/>
    <lineage>
        <taxon>Eukaryota</taxon>
        <taxon>Metazoa</taxon>
        <taxon>Ecdysozoa</taxon>
        <taxon>Arthropoda</taxon>
        <taxon>Hexapoda</taxon>
        <taxon>Insecta</taxon>
        <taxon>Pterygota</taxon>
        <taxon>Neoptera</taxon>
        <taxon>Endopterygota</taxon>
        <taxon>Coleoptera</taxon>
        <taxon>Polyphaga</taxon>
        <taxon>Cucujiformia</taxon>
        <taxon>Chrysomeloidea</taxon>
        <taxon>Chrysomelidae</taxon>
        <taxon>Galerucinae</taxon>
        <taxon>Alticini</taxon>
        <taxon>Psylliodes</taxon>
    </lineage>
</organism>
<feature type="signal peptide" evidence="3">
    <location>
        <begin position="1"/>
        <end position="16"/>
    </location>
</feature>
<evidence type="ECO:0008006" key="6">
    <source>
        <dbReference type="Google" id="ProtNLM"/>
    </source>
</evidence>
<protein>
    <recommendedName>
        <fullName evidence="6">Cuticle protein 6</fullName>
    </recommendedName>
</protein>
<dbReference type="EMBL" id="OV651813">
    <property type="protein sequence ID" value="CAH1098855.1"/>
    <property type="molecule type" value="Genomic_DNA"/>
</dbReference>
<evidence type="ECO:0000313" key="4">
    <source>
        <dbReference type="EMBL" id="CAH1098855.1"/>
    </source>
</evidence>
<dbReference type="PANTHER" id="PTHR10380">
    <property type="entry name" value="CUTICLE PROTEIN"/>
    <property type="match status" value="1"/>
</dbReference>
<dbReference type="InterPro" id="IPR000618">
    <property type="entry name" value="Insect_cuticle"/>
</dbReference>
<keyword evidence="1 2" id="KW-0193">Cuticle</keyword>
<accession>A0A9P0G6P4</accession>
<dbReference type="PANTHER" id="PTHR10380:SF196">
    <property type="entry name" value="CUTICULAR PROTEIN 72EA"/>
    <property type="match status" value="1"/>
</dbReference>